<dbReference type="GO" id="GO:0000055">
    <property type="term" value="P:ribosomal large subunit export from nucleus"/>
    <property type="evidence" value="ECO:0007669"/>
    <property type="project" value="TreeGrafter"/>
</dbReference>
<gene>
    <name evidence="8" type="ORF">B0A49_01981</name>
</gene>
<feature type="compositionally biased region" description="Polar residues" evidence="7">
    <location>
        <begin position="25"/>
        <end position="35"/>
    </location>
</feature>
<feature type="compositionally biased region" description="Basic residues" evidence="7">
    <location>
        <begin position="1"/>
        <end position="11"/>
    </location>
</feature>
<comment type="caution">
    <text evidence="8">The sequence shown here is derived from an EMBL/GenBank/DDBJ whole genome shotgun (WGS) entry which is preliminary data.</text>
</comment>
<evidence type="ECO:0000256" key="2">
    <source>
        <dbReference type="ARBA" id="ARBA00004496"/>
    </source>
</evidence>
<dbReference type="GO" id="GO:0005737">
    <property type="term" value="C:cytoplasm"/>
    <property type="evidence" value="ECO:0007669"/>
    <property type="project" value="UniProtKB-SubCell"/>
</dbReference>
<evidence type="ECO:0008006" key="10">
    <source>
        <dbReference type="Google" id="ProtNLM"/>
    </source>
</evidence>
<dbReference type="EMBL" id="NAJN01000209">
    <property type="protein sequence ID" value="TKA76995.1"/>
    <property type="molecule type" value="Genomic_DNA"/>
</dbReference>
<dbReference type="PANTHER" id="PTHR28280:SF1">
    <property type="entry name" value="SHUTTLING PRE-60S FACTOR ECM1"/>
    <property type="match status" value="1"/>
</dbReference>
<evidence type="ECO:0000256" key="5">
    <source>
        <dbReference type="ARBA" id="ARBA00022517"/>
    </source>
</evidence>
<feature type="compositionally biased region" description="Acidic residues" evidence="7">
    <location>
        <begin position="136"/>
        <end position="148"/>
    </location>
</feature>
<protein>
    <recommendedName>
        <fullName evidence="10">Ribosome biogenesis protein Alb1</fullName>
    </recommendedName>
</protein>
<evidence type="ECO:0000256" key="6">
    <source>
        <dbReference type="ARBA" id="ARBA00023242"/>
    </source>
</evidence>
<evidence type="ECO:0000313" key="9">
    <source>
        <dbReference type="Proteomes" id="UP000308768"/>
    </source>
</evidence>
<keyword evidence="4" id="KW-0963">Cytoplasm</keyword>
<feature type="compositionally biased region" description="Basic residues" evidence="7">
    <location>
        <begin position="58"/>
        <end position="75"/>
    </location>
</feature>
<keyword evidence="3" id="KW-0813">Transport</keyword>
<name>A0A4U0XQ08_9PEZI</name>
<keyword evidence="9" id="KW-1185">Reference proteome</keyword>
<evidence type="ECO:0000256" key="1">
    <source>
        <dbReference type="ARBA" id="ARBA00004123"/>
    </source>
</evidence>
<evidence type="ECO:0000313" key="8">
    <source>
        <dbReference type="EMBL" id="TKA76995.1"/>
    </source>
</evidence>
<evidence type="ECO:0000256" key="4">
    <source>
        <dbReference type="ARBA" id="ARBA00022490"/>
    </source>
</evidence>
<evidence type="ECO:0000256" key="7">
    <source>
        <dbReference type="SAM" id="MobiDB-lite"/>
    </source>
</evidence>
<dbReference type="InterPro" id="IPR022784">
    <property type="entry name" value="Ribosome_bgen_Alb1"/>
</dbReference>
<dbReference type="Pfam" id="PF09135">
    <property type="entry name" value="Alb1"/>
    <property type="match status" value="1"/>
</dbReference>
<dbReference type="InterPro" id="IPR053278">
    <property type="entry name" value="Pre-60S_factor_ECM1"/>
</dbReference>
<feature type="region of interest" description="Disordered" evidence="7">
    <location>
        <begin position="118"/>
        <end position="148"/>
    </location>
</feature>
<dbReference type="GO" id="GO:0005730">
    <property type="term" value="C:nucleolus"/>
    <property type="evidence" value="ECO:0007669"/>
    <property type="project" value="TreeGrafter"/>
</dbReference>
<dbReference type="GO" id="GO:0030687">
    <property type="term" value="C:preribosome, large subunit precursor"/>
    <property type="evidence" value="ECO:0007669"/>
    <property type="project" value="TreeGrafter"/>
</dbReference>
<comment type="subcellular location">
    <subcellularLocation>
        <location evidence="2">Cytoplasm</location>
    </subcellularLocation>
    <subcellularLocation>
        <location evidence="1">Nucleus</location>
    </subcellularLocation>
</comment>
<dbReference type="PANTHER" id="PTHR28280">
    <property type="entry name" value="SHUTTLING PRE-60S FACTOR ECM1"/>
    <property type="match status" value="1"/>
</dbReference>
<accession>A0A4U0XQ08</accession>
<organism evidence="8 9">
    <name type="scientific">Cryomyces minteri</name>
    <dbReference type="NCBI Taxonomy" id="331657"/>
    <lineage>
        <taxon>Eukaryota</taxon>
        <taxon>Fungi</taxon>
        <taxon>Dikarya</taxon>
        <taxon>Ascomycota</taxon>
        <taxon>Pezizomycotina</taxon>
        <taxon>Dothideomycetes</taxon>
        <taxon>Dothideomycetes incertae sedis</taxon>
        <taxon>Cryomyces</taxon>
    </lineage>
</organism>
<dbReference type="Proteomes" id="UP000308768">
    <property type="component" value="Unassembled WGS sequence"/>
</dbReference>
<proteinExistence type="predicted"/>
<dbReference type="AlphaFoldDB" id="A0A4U0XQ08"/>
<keyword evidence="6" id="KW-0539">Nucleus</keyword>
<evidence type="ECO:0000256" key="3">
    <source>
        <dbReference type="ARBA" id="ARBA00022448"/>
    </source>
</evidence>
<keyword evidence="5" id="KW-0690">Ribosome biogenesis</keyword>
<reference evidence="8 9" key="1">
    <citation type="submission" date="2017-03" db="EMBL/GenBank/DDBJ databases">
        <title>Genomes of endolithic fungi from Antarctica.</title>
        <authorList>
            <person name="Coleine C."/>
            <person name="Masonjones S."/>
            <person name="Stajich J.E."/>
        </authorList>
    </citation>
    <scope>NUCLEOTIDE SEQUENCE [LARGE SCALE GENOMIC DNA]</scope>
    <source>
        <strain evidence="8 9">CCFEE 5187</strain>
    </source>
</reference>
<sequence length="185" mass="20103">MAKTAKLKKKPASANSRASRRAESPSLNLDKSITSVKPPVDDAAARPAVLGAQNAGVSKRKKQKPMSRQQRLRHQKGLERADIVIDKTEKKIAKSAIKGKVVKERSVAWEDLNGKITGEVQPAKPSKLADRKHEDAMEEDAGWEDVSEEAVIVDQATPVVLGAEREVKTAEEPLPSAADDLDEVL</sequence>
<feature type="region of interest" description="Disordered" evidence="7">
    <location>
        <begin position="164"/>
        <end position="185"/>
    </location>
</feature>
<feature type="region of interest" description="Disordered" evidence="7">
    <location>
        <begin position="1"/>
        <end position="79"/>
    </location>
</feature>
<dbReference type="OrthoDB" id="5304887at2759"/>